<dbReference type="Proteomes" id="UP000684084">
    <property type="component" value="Unassembled WGS sequence"/>
</dbReference>
<accession>A0A915ZVB3</accession>
<dbReference type="InterPro" id="IPR018289">
    <property type="entry name" value="MULE_transposase_dom"/>
</dbReference>
<dbReference type="VEuPathDB" id="FungiDB:RhiirFUN_002523"/>
<dbReference type="EMBL" id="CAGKOT010000065">
    <property type="protein sequence ID" value="CAB5389602.1"/>
    <property type="molecule type" value="Genomic_DNA"/>
</dbReference>
<evidence type="ECO:0000313" key="2">
    <source>
        <dbReference type="EMBL" id="CAB5389602.1"/>
    </source>
</evidence>
<dbReference type="AlphaFoldDB" id="A0A915ZVB3"/>
<organism evidence="2 3">
    <name type="scientific">Rhizophagus irregularis</name>
    <dbReference type="NCBI Taxonomy" id="588596"/>
    <lineage>
        <taxon>Eukaryota</taxon>
        <taxon>Fungi</taxon>
        <taxon>Fungi incertae sedis</taxon>
        <taxon>Mucoromycota</taxon>
        <taxon>Glomeromycotina</taxon>
        <taxon>Glomeromycetes</taxon>
        <taxon>Glomerales</taxon>
        <taxon>Glomeraceae</taxon>
        <taxon>Rhizophagus</taxon>
    </lineage>
</organism>
<dbReference type="OrthoDB" id="2380176at2759"/>
<evidence type="ECO:0000313" key="3">
    <source>
        <dbReference type="Proteomes" id="UP000684084"/>
    </source>
</evidence>
<name>A0A915ZVB3_9GLOM</name>
<dbReference type="PANTHER" id="PTHR47718">
    <property type="entry name" value="OS01G0519700 PROTEIN"/>
    <property type="match status" value="1"/>
</dbReference>
<feature type="domain" description="MULE transposase" evidence="1">
    <location>
        <begin position="186"/>
        <end position="253"/>
    </location>
</feature>
<proteinExistence type="predicted"/>
<protein>
    <recommendedName>
        <fullName evidence="1">MULE transposase domain-containing protein</fullName>
    </recommendedName>
</protein>
<comment type="caution">
    <text evidence="2">The sequence shown here is derived from an EMBL/GenBank/DDBJ whole genome shotgun (WGS) entry which is preliminary data.</text>
</comment>
<dbReference type="Pfam" id="PF10551">
    <property type="entry name" value="MULE"/>
    <property type="match status" value="1"/>
</dbReference>
<gene>
    <name evidence="2" type="ORF">CHRIB12_LOCUS21154</name>
</gene>
<evidence type="ECO:0000259" key="1">
    <source>
        <dbReference type="Pfam" id="PF10551"/>
    </source>
</evidence>
<reference evidence="2" key="1">
    <citation type="submission" date="2020-05" db="EMBL/GenBank/DDBJ databases">
        <authorList>
            <person name="Rincon C."/>
            <person name="Sanders R I."/>
            <person name="Robbins C."/>
            <person name="Chaturvedi A."/>
        </authorList>
    </citation>
    <scope>NUCLEOTIDE SEQUENCE</scope>
    <source>
        <strain evidence="2">CHB12</strain>
    </source>
</reference>
<sequence>MENMEEEASKDTQTSEFTYDDCNNIGNEMILSNENHHTLLYSGRKFESWEACENFIIIHTYESNSTRDTVTKKIGCPFVVNASCPKLKTPEEYVIINKIVEQHNHPLDVSIVEFEDSRKFTDSMIEDIKFMTVSSKLSNWLDSQKEIDSRWLIFRGLDEDNTLTHLSWMTPYQVENWVKYSDCVINDVTHKTNRYGMALSLIVGFNNDRKNLILAQGLLIDESLDSHIWMFNNIVEATGIRPVVIITDSDPAIAYVNIMVSYTSYIKFYFYN</sequence>